<evidence type="ECO:0000313" key="1">
    <source>
        <dbReference type="EMBL" id="AUY24533.1"/>
    </source>
</evidence>
<gene>
    <name evidence="1" type="ORF">C2E16_06130</name>
</gene>
<organism evidence="1 2">
    <name type="scientific">Mixta calida</name>
    <dbReference type="NCBI Taxonomy" id="665913"/>
    <lineage>
        <taxon>Bacteria</taxon>
        <taxon>Pseudomonadati</taxon>
        <taxon>Pseudomonadota</taxon>
        <taxon>Gammaproteobacteria</taxon>
        <taxon>Enterobacterales</taxon>
        <taxon>Erwiniaceae</taxon>
        <taxon>Mixta</taxon>
    </lineage>
</organism>
<sequence length="60" mass="6882">MTRFKYSLTMLLPAFIVCWSIGKSAKAIERIARKVRLKCAYKMRDVLAGIPTDESKENEC</sequence>
<evidence type="ECO:0000313" key="2">
    <source>
        <dbReference type="Proteomes" id="UP000237673"/>
    </source>
</evidence>
<dbReference type="EMBL" id="CP026378">
    <property type="protein sequence ID" value="AUY24533.1"/>
    <property type="molecule type" value="Genomic_DNA"/>
</dbReference>
<accession>A0ABM6RYI9</accession>
<proteinExistence type="predicted"/>
<dbReference type="Proteomes" id="UP000237673">
    <property type="component" value="Chromosome"/>
</dbReference>
<name>A0ABM6RYI9_9GAMM</name>
<reference evidence="1 2" key="1">
    <citation type="submission" date="2018-01" db="EMBL/GenBank/DDBJ databases">
        <title>Complete and assembled Genome of Pantoea calida DSM22759T.</title>
        <authorList>
            <person name="Stevens M.J.A."/>
            <person name="Zurfluh K."/>
            <person name="Stephan R."/>
        </authorList>
    </citation>
    <scope>NUCLEOTIDE SEQUENCE [LARGE SCALE GENOMIC DNA]</scope>
    <source>
        <strain evidence="1 2">DSM 22759</strain>
    </source>
</reference>
<protein>
    <submittedName>
        <fullName evidence="1">Uncharacterized protein</fullName>
    </submittedName>
</protein>
<keyword evidence="2" id="KW-1185">Reference proteome</keyword>